<dbReference type="Proteomes" id="UP000663844">
    <property type="component" value="Unassembled WGS sequence"/>
</dbReference>
<evidence type="ECO:0000313" key="2">
    <source>
        <dbReference type="Proteomes" id="UP000663844"/>
    </source>
</evidence>
<proteinExistence type="predicted"/>
<dbReference type="PANTHER" id="PTHR21437:SF1">
    <property type="entry name" value="WIDE AWAKE"/>
    <property type="match status" value="1"/>
</dbReference>
<gene>
    <name evidence="1" type="ORF">OXD698_LOCUS53329</name>
</gene>
<dbReference type="AlphaFoldDB" id="A0A820R453"/>
<dbReference type="PANTHER" id="PTHR21437">
    <property type="entry name" value="WIDE AWAKE"/>
    <property type="match status" value="1"/>
</dbReference>
<sequence>DAQVVEIRDDLSLIILMSTADEVNVLSTPSSTKQRYSITSDCLTPFMYLPVYIFEVLQHLSNNYRFISQYSRVSICLDFELICAQQSQREAFSTNELDESRYRLNHLLTCQQDLDDIWRSSRWLVDVINC</sequence>
<protein>
    <submittedName>
        <fullName evidence="1">Uncharacterized protein</fullName>
    </submittedName>
</protein>
<feature type="non-terminal residue" evidence="1">
    <location>
        <position position="130"/>
    </location>
</feature>
<evidence type="ECO:0000313" key="1">
    <source>
        <dbReference type="EMBL" id="CAF4432690.1"/>
    </source>
</evidence>
<name>A0A820R453_9BILA</name>
<organism evidence="1 2">
    <name type="scientific">Adineta steineri</name>
    <dbReference type="NCBI Taxonomy" id="433720"/>
    <lineage>
        <taxon>Eukaryota</taxon>
        <taxon>Metazoa</taxon>
        <taxon>Spiralia</taxon>
        <taxon>Gnathifera</taxon>
        <taxon>Rotifera</taxon>
        <taxon>Eurotatoria</taxon>
        <taxon>Bdelloidea</taxon>
        <taxon>Adinetida</taxon>
        <taxon>Adinetidae</taxon>
        <taxon>Adineta</taxon>
    </lineage>
</organism>
<feature type="non-terminal residue" evidence="1">
    <location>
        <position position="1"/>
    </location>
</feature>
<reference evidence="1" key="1">
    <citation type="submission" date="2021-02" db="EMBL/GenBank/DDBJ databases">
        <authorList>
            <person name="Nowell W R."/>
        </authorList>
    </citation>
    <scope>NUCLEOTIDE SEQUENCE</scope>
</reference>
<dbReference type="GO" id="GO:0061172">
    <property type="term" value="P:regulation of establishment of bipolar cell polarity"/>
    <property type="evidence" value="ECO:0007669"/>
    <property type="project" value="TreeGrafter"/>
</dbReference>
<accession>A0A820R453</accession>
<dbReference type="GO" id="GO:0005819">
    <property type="term" value="C:spindle"/>
    <property type="evidence" value="ECO:0007669"/>
    <property type="project" value="TreeGrafter"/>
</dbReference>
<comment type="caution">
    <text evidence="1">The sequence shown here is derived from an EMBL/GenBank/DDBJ whole genome shotgun (WGS) entry which is preliminary data.</text>
</comment>
<dbReference type="EMBL" id="CAJOAZ010030397">
    <property type="protein sequence ID" value="CAF4432690.1"/>
    <property type="molecule type" value="Genomic_DNA"/>
</dbReference>
<dbReference type="GO" id="GO:0000132">
    <property type="term" value="P:establishment of mitotic spindle orientation"/>
    <property type="evidence" value="ECO:0007669"/>
    <property type="project" value="TreeGrafter"/>
</dbReference>
<dbReference type="InterPro" id="IPR039269">
    <property type="entry name" value="ANKFN1"/>
</dbReference>